<dbReference type="Proteomes" id="UP000712600">
    <property type="component" value="Unassembled WGS sequence"/>
</dbReference>
<comment type="caution">
    <text evidence="1">The sequence shown here is derived from an EMBL/GenBank/DDBJ whole genome shotgun (WGS) entry which is preliminary data.</text>
</comment>
<accession>A0A8S9QQH0</accession>
<evidence type="ECO:0000313" key="2">
    <source>
        <dbReference type="Proteomes" id="UP000712600"/>
    </source>
</evidence>
<reference evidence="1" key="1">
    <citation type="submission" date="2019-12" db="EMBL/GenBank/DDBJ databases">
        <title>Genome sequencing and annotation of Brassica cretica.</title>
        <authorList>
            <person name="Studholme D.J."/>
            <person name="Sarris P."/>
        </authorList>
    </citation>
    <scope>NUCLEOTIDE SEQUENCE</scope>
    <source>
        <strain evidence="1">PFS-109/04</strain>
        <tissue evidence="1">Leaf</tissue>
    </source>
</reference>
<evidence type="ECO:0000313" key="1">
    <source>
        <dbReference type="EMBL" id="KAF3556122.1"/>
    </source>
</evidence>
<dbReference type="EMBL" id="QGKX02000996">
    <property type="protein sequence ID" value="KAF3556122.1"/>
    <property type="molecule type" value="Genomic_DNA"/>
</dbReference>
<organism evidence="1 2">
    <name type="scientific">Brassica cretica</name>
    <name type="common">Mustard</name>
    <dbReference type="NCBI Taxonomy" id="69181"/>
    <lineage>
        <taxon>Eukaryota</taxon>
        <taxon>Viridiplantae</taxon>
        <taxon>Streptophyta</taxon>
        <taxon>Embryophyta</taxon>
        <taxon>Tracheophyta</taxon>
        <taxon>Spermatophyta</taxon>
        <taxon>Magnoliopsida</taxon>
        <taxon>eudicotyledons</taxon>
        <taxon>Gunneridae</taxon>
        <taxon>Pentapetalae</taxon>
        <taxon>rosids</taxon>
        <taxon>malvids</taxon>
        <taxon>Brassicales</taxon>
        <taxon>Brassicaceae</taxon>
        <taxon>Brassiceae</taxon>
        <taxon>Brassica</taxon>
    </lineage>
</organism>
<protein>
    <submittedName>
        <fullName evidence="1">Uncharacterized protein</fullName>
    </submittedName>
</protein>
<proteinExistence type="predicted"/>
<dbReference type="AlphaFoldDB" id="A0A8S9QQH0"/>
<gene>
    <name evidence="1" type="ORF">F2Q69_00014563</name>
</gene>
<sequence>MHHSFHFGRLISSSLLKTSHFHRHPSMASLPHVHVPQQPVDKGGEQTFVSVVLRRVSARSRGRR</sequence>
<name>A0A8S9QQH0_BRACR</name>